<dbReference type="CDD" id="cd12247">
    <property type="entry name" value="RRM2_U1A_like"/>
    <property type="match status" value="1"/>
</dbReference>
<comment type="caution">
    <text evidence="4">The sequence shown here is derived from an EMBL/GenBank/DDBJ whole genome shotgun (WGS) entry which is preliminary data.</text>
</comment>
<proteinExistence type="predicted"/>
<name>A0AAV8UKF3_9RHOD</name>
<dbReference type="AlphaFoldDB" id="A0AAV8UKF3"/>
<dbReference type="GO" id="GO:0003723">
    <property type="term" value="F:RNA binding"/>
    <property type="evidence" value="ECO:0007669"/>
    <property type="project" value="UniProtKB-UniRule"/>
</dbReference>
<dbReference type="EMBL" id="JAMWBK010000008">
    <property type="protein sequence ID" value="KAJ8903004.1"/>
    <property type="molecule type" value="Genomic_DNA"/>
</dbReference>
<feature type="domain" description="RRM" evidence="3">
    <location>
        <begin position="179"/>
        <end position="251"/>
    </location>
</feature>
<evidence type="ECO:0000313" key="4">
    <source>
        <dbReference type="EMBL" id="KAJ8903004.1"/>
    </source>
</evidence>
<dbReference type="PROSITE" id="PS50102">
    <property type="entry name" value="RRM"/>
    <property type="match status" value="2"/>
</dbReference>
<protein>
    <recommendedName>
        <fullName evidence="3">RRM domain-containing protein</fullName>
    </recommendedName>
</protein>
<dbReference type="InterPro" id="IPR035979">
    <property type="entry name" value="RBD_domain_sf"/>
</dbReference>
<dbReference type="InterPro" id="IPR000504">
    <property type="entry name" value="RRM_dom"/>
</dbReference>
<organism evidence="4 5">
    <name type="scientific">Rhodosorus marinus</name>
    <dbReference type="NCBI Taxonomy" id="101924"/>
    <lineage>
        <taxon>Eukaryota</taxon>
        <taxon>Rhodophyta</taxon>
        <taxon>Stylonematophyceae</taxon>
        <taxon>Stylonematales</taxon>
        <taxon>Stylonemataceae</taxon>
        <taxon>Rhodosorus</taxon>
    </lineage>
</organism>
<evidence type="ECO:0000259" key="3">
    <source>
        <dbReference type="PROSITE" id="PS50102"/>
    </source>
</evidence>
<keyword evidence="5" id="KW-1185">Reference proteome</keyword>
<dbReference type="SMART" id="SM00360">
    <property type="entry name" value="RRM"/>
    <property type="match status" value="2"/>
</dbReference>
<gene>
    <name evidence="4" type="ORF">NDN08_006320</name>
</gene>
<dbReference type="PANTHER" id="PTHR10501">
    <property type="entry name" value="U1 SMALL NUCLEAR RIBONUCLEOPROTEIN A/U2 SMALL NUCLEAR RIBONUCLEOPROTEIN B"/>
    <property type="match status" value="1"/>
</dbReference>
<evidence type="ECO:0000256" key="1">
    <source>
        <dbReference type="ARBA" id="ARBA00022884"/>
    </source>
</evidence>
<reference evidence="4 5" key="1">
    <citation type="journal article" date="2023" name="Nat. Commun.">
        <title>Origin of minicircular mitochondrial genomes in red algae.</title>
        <authorList>
            <person name="Lee Y."/>
            <person name="Cho C.H."/>
            <person name="Lee Y.M."/>
            <person name="Park S.I."/>
            <person name="Yang J.H."/>
            <person name="West J.A."/>
            <person name="Bhattacharya D."/>
            <person name="Yoon H.S."/>
        </authorList>
    </citation>
    <scope>NUCLEOTIDE SEQUENCE [LARGE SCALE GENOMIC DNA]</scope>
    <source>
        <strain evidence="4 5">CCMP1338</strain>
        <tissue evidence="4">Whole cell</tissue>
    </source>
</reference>
<sequence>MGDSSTGAVGFPVNLPASFAPGMGAGGYTAPDKIPTMIQLSNQNNEPIPTLYIRGLRQKTRVPAMKKLLREKFSAHGEIVCIRVARTMTMKGQAFVSFASLESAIAAKEALDGQEIKGHRMIIQFAKAKSDKLAKKDGTFVKRDNSILAQEENEEEGNTAAMDTSNVVIPVEQDLEPHNILFVQNLPDDPATVSEIVGQYPGFVETRLVPGKPGMAFVEYSSIPEATVALKSLRSVKLPGDRQLIASFAKK</sequence>
<dbReference type="InterPro" id="IPR012677">
    <property type="entry name" value="Nucleotide-bd_a/b_plait_sf"/>
</dbReference>
<evidence type="ECO:0000256" key="2">
    <source>
        <dbReference type="PROSITE-ProRule" id="PRU00176"/>
    </source>
</evidence>
<dbReference type="SUPFAM" id="SSF54928">
    <property type="entry name" value="RNA-binding domain, RBD"/>
    <property type="match status" value="1"/>
</dbReference>
<accession>A0AAV8UKF3</accession>
<dbReference type="FunFam" id="3.30.70.330:FF:000029">
    <property type="entry name" value="U2 small nuclear ribonucleoprotein B"/>
    <property type="match status" value="1"/>
</dbReference>
<dbReference type="Gene3D" id="3.30.70.330">
    <property type="match status" value="2"/>
</dbReference>
<dbReference type="Pfam" id="PF00076">
    <property type="entry name" value="RRM_1"/>
    <property type="match status" value="2"/>
</dbReference>
<dbReference type="Proteomes" id="UP001157974">
    <property type="component" value="Unassembled WGS sequence"/>
</dbReference>
<feature type="domain" description="RRM" evidence="3">
    <location>
        <begin position="49"/>
        <end position="128"/>
    </location>
</feature>
<evidence type="ECO:0000313" key="5">
    <source>
        <dbReference type="Proteomes" id="UP001157974"/>
    </source>
</evidence>
<keyword evidence="1 2" id="KW-0694">RNA-binding</keyword>